<gene>
    <name evidence="7" type="ORF">LWI28_016018</name>
</gene>
<evidence type="ECO:0000256" key="3">
    <source>
        <dbReference type="SAM" id="MobiDB-lite"/>
    </source>
</evidence>
<accession>A0AAD5JQI1</accession>
<evidence type="ECO:0000259" key="6">
    <source>
        <dbReference type="PROSITE" id="PS51473"/>
    </source>
</evidence>
<comment type="caution">
    <text evidence="7">The sequence shown here is derived from an EMBL/GenBank/DDBJ whole genome shotgun (WGS) entry which is preliminary data.</text>
</comment>
<dbReference type="EMBL" id="JAJSOW010000002">
    <property type="protein sequence ID" value="KAI9198449.1"/>
    <property type="molecule type" value="Genomic_DNA"/>
</dbReference>
<feature type="domain" description="Gnk2-homologous" evidence="6">
    <location>
        <begin position="31"/>
        <end position="134"/>
    </location>
</feature>
<dbReference type="FunFam" id="3.30.430.20:FF:000003">
    <property type="entry name" value="Cysteine-rich RLK (RECEPTOR-like protein kinase) 10"/>
    <property type="match status" value="1"/>
</dbReference>
<evidence type="ECO:0000313" key="8">
    <source>
        <dbReference type="Proteomes" id="UP001064489"/>
    </source>
</evidence>
<dbReference type="Pfam" id="PF01657">
    <property type="entry name" value="Stress-antifung"/>
    <property type="match status" value="2"/>
</dbReference>
<protein>
    <recommendedName>
        <fullName evidence="6">Gnk2-homologous domain-containing protein</fullName>
    </recommendedName>
</protein>
<feature type="signal peptide" evidence="5">
    <location>
        <begin position="1"/>
        <end position="26"/>
    </location>
</feature>
<dbReference type="PANTHER" id="PTHR32099">
    <property type="entry name" value="CYSTEINE-RICH REPEAT SECRETORY PROTEIN"/>
    <property type="match status" value="1"/>
</dbReference>
<keyword evidence="8" id="KW-1185">Reference proteome</keyword>
<feature type="region of interest" description="Disordered" evidence="3">
    <location>
        <begin position="253"/>
        <end position="285"/>
    </location>
</feature>
<evidence type="ECO:0000256" key="5">
    <source>
        <dbReference type="SAM" id="SignalP"/>
    </source>
</evidence>
<keyword evidence="4" id="KW-0472">Membrane</keyword>
<dbReference type="AlphaFoldDB" id="A0AAD5JQI1"/>
<dbReference type="FunFam" id="3.30.430.20:FF:000002">
    <property type="entry name" value="Cysteine-rich receptor-like protein kinase 10"/>
    <property type="match status" value="1"/>
</dbReference>
<organism evidence="7 8">
    <name type="scientific">Acer negundo</name>
    <name type="common">Box elder</name>
    <dbReference type="NCBI Taxonomy" id="4023"/>
    <lineage>
        <taxon>Eukaryota</taxon>
        <taxon>Viridiplantae</taxon>
        <taxon>Streptophyta</taxon>
        <taxon>Embryophyta</taxon>
        <taxon>Tracheophyta</taxon>
        <taxon>Spermatophyta</taxon>
        <taxon>Magnoliopsida</taxon>
        <taxon>eudicotyledons</taxon>
        <taxon>Gunneridae</taxon>
        <taxon>Pentapetalae</taxon>
        <taxon>rosids</taxon>
        <taxon>malvids</taxon>
        <taxon>Sapindales</taxon>
        <taxon>Sapindaceae</taxon>
        <taxon>Hippocastanoideae</taxon>
        <taxon>Acereae</taxon>
        <taxon>Acer</taxon>
    </lineage>
</organism>
<name>A0AAD5JQI1_ACENE</name>
<keyword evidence="4" id="KW-1133">Transmembrane helix</keyword>
<sequence>MAMASSSRLLFFILCALAHLVTLTIGQQPSFLYHFCSDNLGNYTTNSTYQRNLNTLISSISSNSEINYGFYNFSTGQDPNKVNAIALCRGDIDLNACRSCINDSISTLTTICPNQKEAIGWYDRCMLSYSNKTIFRTMDNARIFYMWNTQNVTSVDQFNQVLRTLLEGLRSKAASGSSIRKFATGNASAPDFKILYALVQCTPDLSRDECSDCLIRNTGYIPECCDGKAGGRVIGPSCSLRFETYRFYEPMADDELTPPSPSPPPLLSPSSPPPSPSNINTTITKGKDNKASPIVVIIVVPVVVFMLLIISICIFLRVRKSKKKPERGTYSTPEAQDEIGNVESLHYDFNTIRVATNNFSDANKLGRGNTY</sequence>
<dbReference type="PROSITE" id="PS51473">
    <property type="entry name" value="GNK2"/>
    <property type="match status" value="2"/>
</dbReference>
<feature type="transmembrane region" description="Helical" evidence="4">
    <location>
        <begin position="294"/>
        <end position="318"/>
    </location>
</feature>
<keyword evidence="1 5" id="KW-0732">Signal</keyword>
<dbReference type="Gene3D" id="3.30.430.20">
    <property type="entry name" value="Gnk2 domain, C-X8-C-X2-C motif"/>
    <property type="match status" value="2"/>
</dbReference>
<evidence type="ECO:0000313" key="7">
    <source>
        <dbReference type="EMBL" id="KAI9198449.1"/>
    </source>
</evidence>
<feature type="compositionally biased region" description="Pro residues" evidence="3">
    <location>
        <begin position="258"/>
        <end position="276"/>
    </location>
</feature>
<dbReference type="InterPro" id="IPR038408">
    <property type="entry name" value="GNK2_sf"/>
</dbReference>
<dbReference type="InterPro" id="IPR002902">
    <property type="entry name" value="GNK2"/>
</dbReference>
<dbReference type="PANTHER" id="PTHR32099:SF51">
    <property type="entry name" value="CYSTEINE-RICH RECEPTOR-LIKE PROTEIN KINASE 25 ISOFORM X1"/>
    <property type="match status" value="1"/>
</dbReference>
<evidence type="ECO:0000256" key="1">
    <source>
        <dbReference type="ARBA" id="ARBA00022729"/>
    </source>
</evidence>
<dbReference type="CDD" id="cd23509">
    <property type="entry name" value="Gnk2-like"/>
    <property type="match status" value="2"/>
</dbReference>
<keyword evidence="4" id="KW-0812">Transmembrane</keyword>
<proteinExistence type="predicted"/>
<feature type="domain" description="Gnk2-homologous" evidence="6">
    <location>
        <begin position="140"/>
        <end position="247"/>
    </location>
</feature>
<dbReference type="Proteomes" id="UP001064489">
    <property type="component" value="Chromosome 13"/>
</dbReference>
<evidence type="ECO:0000256" key="4">
    <source>
        <dbReference type="SAM" id="Phobius"/>
    </source>
</evidence>
<keyword evidence="2" id="KW-0677">Repeat</keyword>
<evidence type="ECO:0000256" key="2">
    <source>
        <dbReference type="ARBA" id="ARBA00022737"/>
    </source>
</evidence>
<feature type="chain" id="PRO_5042268041" description="Gnk2-homologous domain-containing protein" evidence="5">
    <location>
        <begin position="27"/>
        <end position="371"/>
    </location>
</feature>
<reference evidence="7 8" key="1">
    <citation type="journal article" date="2022" name="Plant J.">
        <title>Strategies of tolerance reflected in two North American maple genomes.</title>
        <authorList>
            <person name="McEvoy S.L."/>
            <person name="Sezen U.U."/>
            <person name="Trouern-Trend A."/>
            <person name="McMahon S.M."/>
            <person name="Schaberg P.G."/>
            <person name="Yang J."/>
            <person name="Wegrzyn J.L."/>
            <person name="Swenson N.G."/>
        </authorList>
    </citation>
    <scope>NUCLEOTIDE SEQUENCE [LARGE SCALE GENOMIC DNA]</scope>
    <source>
        <strain evidence="7">91603</strain>
    </source>
</reference>